<dbReference type="Proteomes" id="UP001203004">
    <property type="component" value="Unassembled WGS sequence"/>
</dbReference>
<organism evidence="1 2">
    <name type="scientific">Sporolactobacillus mangiferae</name>
    <dbReference type="NCBI Taxonomy" id="2940498"/>
    <lineage>
        <taxon>Bacteria</taxon>
        <taxon>Bacillati</taxon>
        <taxon>Bacillota</taxon>
        <taxon>Bacilli</taxon>
        <taxon>Bacillales</taxon>
        <taxon>Sporolactobacillaceae</taxon>
        <taxon>Sporolactobacillus</taxon>
    </lineage>
</organism>
<dbReference type="EMBL" id="JAMAST010000009">
    <property type="protein sequence ID" value="MCL1632045.1"/>
    <property type="molecule type" value="Genomic_DNA"/>
</dbReference>
<sequence length="67" mass="8106">MGRATDSKTDQVMYLKKRFQLLMQVVNAFDAETCRHEDLENILRMLDSLEVKLRRFRDDWIEEVTEK</sequence>
<proteinExistence type="predicted"/>
<dbReference type="InterPro" id="IPR047670">
    <property type="entry name" value="YfjT-like"/>
</dbReference>
<protein>
    <submittedName>
        <fullName evidence="1">Uncharacterized protein</fullName>
    </submittedName>
</protein>
<comment type="caution">
    <text evidence="1">The sequence shown here is derived from an EMBL/GenBank/DDBJ whole genome shotgun (WGS) entry which is preliminary data.</text>
</comment>
<reference evidence="1 2" key="1">
    <citation type="submission" date="2022-05" db="EMBL/GenBank/DDBJ databases">
        <title>Sporolactobacillus sp nov CPB3-1, isolated from tree bark (Mangifera indica L.).</title>
        <authorList>
            <person name="Phuengjayaem S."/>
            <person name="Tanasupawat S."/>
        </authorList>
    </citation>
    <scope>NUCLEOTIDE SEQUENCE [LARGE SCALE GENOMIC DNA]</scope>
    <source>
        <strain evidence="1 2">CPB3-1</strain>
    </source>
</reference>
<keyword evidence="2" id="KW-1185">Reference proteome</keyword>
<dbReference type="NCBIfam" id="NF040878">
    <property type="entry name" value="SE1561_fam"/>
    <property type="match status" value="1"/>
</dbReference>
<name>A0ABT0MB14_9BACL</name>
<accession>A0ABT0MB14</accession>
<dbReference type="RefSeq" id="WP_249101250.1">
    <property type="nucleotide sequence ID" value="NZ_JAMAST010000009.1"/>
</dbReference>
<evidence type="ECO:0000313" key="2">
    <source>
        <dbReference type="Proteomes" id="UP001203004"/>
    </source>
</evidence>
<gene>
    <name evidence="1" type="ORF">M3N64_08790</name>
</gene>
<evidence type="ECO:0000313" key="1">
    <source>
        <dbReference type="EMBL" id="MCL1632045.1"/>
    </source>
</evidence>